<comment type="caution">
    <text evidence="1">The sequence shown here is derived from an EMBL/GenBank/DDBJ whole genome shotgun (WGS) entry which is preliminary data.</text>
</comment>
<dbReference type="EMBL" id="AKWZ02000010">
    <property type="protein sequence ID" value="EPG74112.1"/>
    <property type="molecule type" value="Genomic_DNA"/>
</dbReference>
<dbReference type="AlphaFoldDB" id="S3W1E1"/>
<dbReference type="Gene3D" id="3.10.450.40">
    <property type="match status" value="1"/>
</dbReference>
<accession>S3W1E1</accession>
<dbReference type="SUPFAM" id="SSF160719">
    <property type="entry name" value="gpW/gp25-like"/>
    <property type="match status" value="1"/>
</dbReference>
<dbReference type="RefSeq" id="WP_016550571.1">
    <property type="nucleotide sequence ID" value="NZ_AKWZ02000010.1"/>
</dbReference>
<sequence length="117" mass="12971">MKTLKVENNDLVYENGRLVQLEGIDALKQILGNRLKLFLGEWFLAPDEGVDWIGLVDQGPFVQSRFINAVKTALLKEPTVTSITKLDVSFDRATRQVTIMFEVQSSLGLLSGTVFGG</sequence>
<protein>
    <recommendedName>
        <fullName evidence="3">DUF2634 domain-containing protein</fullName>
    </recommendedName>
</protein>
<dbReference type="Proteomes" id="UP000014540">
    <property type="component" value="Unassembled WGS sequence"/>
</dbReference>
<evidence type="ECO:0008006" key="3">
    <source>
        <dbReference type="Google" id="ProtNLM"/>
    </source>
</evidence>
<dbReference type="OrthoDB" id="330231at2"/>
<dbReference type="InterPro" id="IPR020288">
    <property type="entry name" value="Sheath_initiator"/>
</dbReference>
<gene>
    <name evidence="1" type="ORF">LEP1GSC058_3100</name>
</gene>
<evidence type="ECO:0000313" key="1">
    <source>
        <dbReference type="EMBL" id="EPG74112.1"/>
    </source>
</evidence>
<keyword evidence="2" id="KW-1185">Reference proteome</keyword>
<evidence type="ECO:0000313" key="2">
    <source>
        <dbReference type="Proteomes" id="UP000014540"/>
    </source>
</evidence>
<dbReference type="Pfam" id="PF10934">
    <property type="entry name" value="Sheath_initiator"/>
    <property type="match status" value="1"/>
</dbReference>
<organism evidence="1 2">
    <name type="scientific">Leptospira fainei serovar Hurstbridge str. BUT 6</name>
    <dbReference type="NCBI Taxonomy" id="1193011"/>
    <lineage>
        <taxon>Bacteria</taxon>
        <taxon>Pseudomonadati</taxon>
        <taxon>Spirochaetota</taxon>
        <taxon>Spirochaetia</taxon>
        <taxon>Leptospirales</taxon>
        <taxon>Leptospiraceae</taxon>
        <taxon>Leptospira</taxon>
    </lineage>
</organism>
<dbReference type="STRING" id="1193011.LEP1GSC058_3100"/>
<name>S3W1E1_9LEPT</name>
<proteinExistence type="predicted"/>
<reference evidence="1" key="1">
    <citation type="submission" date="2013-04" db="EMBL/GenBank/DDBJ databases">
        <authorList>
            <person name="Harkins D.M."/>
            <person name="Durkin A.S."/>
            <person name="Selengut J.D."/>
            <person name="Sanka R."/>
            <person name="DePew J."/>
            <person name="Purushe J."/>
            <person name="Ahmed A."/>
            <person name="van der Linden H."/>
            <person name="Goris M.G.A."/>
            <person name="Hartskeerl R.A."/>
            <person name="Vinetz J.M."/>
            <person name="Sutton G.G."/>
            <person name="Nelson W.C."/>
            <person name="Fouts D.E."/>
        </authorList>
    </citation>
    <scope>NUCLEOTIDE SEQUENCE [LARGE SCALE GENOMIC DNA]</scope>
    <source>
        <strain evidence="1">BUT 6</strain>
    </source>
</reference>